<dbReference type="Pfam" id="PF01061">
    <property type="entry name" value="ABC2_membrane"/>
    <property type="match status" value="1"/>
</dbReference>
<dbReference type="KEGG" id="halx:M0R89_06690"/>
<evidence type="ECO:0000256" key="4">
    <source>
        <dbReference type="ARBA" id="ARBA00023136"/>
    </source>
</evidence>
<evidence type="ECO:0000256" key="5">
    <source>
        <dbReference type="SAM" id="MobiDB-lite"/>
    </source>
</evidence>
<feature type="transmembrane region" description="Helical" evidence="6">
    <location>
        <begin position="45"/>
        <end position="66"/>
    </location>
</feature>
<sequence>MSTETDEATAGPTIAPGETGGGERGFRTDVWVNFKRWNLKAVRNPFVLTASLVQPIVFLVLFTQVFGQVASGAISRGGPAVTYESFLLPAIVIQVSLVAAATSGIGLVNDIEEGMFEKVLVSPMNRAAVFLGKTLAEMLRITVQILIILGLGVLLGANIETGVAGALAIVVIGIVFAGWFTAFSNVVALVTRDQESTIIGANILQFPLLFVSSAFLPVELLPEWIQLISDFNPVTYGVDAARTLVIDGWIWETILPNVGVLVGLDLVLGAFAVYMLNRASSSEVE</sequence>
<gene>
    <name evidence="8" type="ORF">M0R89_06690</name>
</gene>
<dbReference type="PROSITE" id="PS51012">
    <property type="entry name" value="ABC_TM2"/>
    <property type="match status" value="1"/>
</dbReference>
<dbReference type="Proteomes" id="UP000830729">
    <property type="component" value="Chromosome"/>
</dbReference>
<dbReference type="PANTHER" id="PTHR43229">
    <property type="entry name" value="NODULATION PROTEIN J"/>
    <property type="match status" value="1"/>
</dbReference>
<evidence type="ECO:0000256" key="3">
    <source>
        <dbReference type="ARBA" id="ARBA00022989"/>
    </source>
</evidence>
<dbReference type="GO" id="GO:0043190">
    <property type="term" value="C:ATP-binding cassette (ABC) transporter complex"/>
    <property type="evidence" value="ECO:0007669"/>
    <property type="project" value="InterPro"/>
</dbReference>
<evidence type="ECO:0000256" key="2">
    <source>
        <dbReference type="ARBA" id="ARBA00022692"/>
    </source>
</evidence>
<dbReference type="InterPro" id="IPR013525">
    <property type="entry name" value="ABC2_TM"/>
</dbReference>
<feature type="transmembrane region" description="Helical" evidence="6">
    <location>
        <begin position="254"/>
        <end position="276"/>
    </location>
</feature>
<dbReference type="AlphaFoldDB" id="A0A8U0HYG0"/>
<comment type="subcellular location">
    <subcellularLocation>
        <location evidence="1">Membrane</location>
        <topology evidence="1">Multi-pass membrane protein</topology>
    </subcellularLocation>
</comment>
<feature type="region of interest" description="Disordered" evidence="5">
    <location>
        <begin position="1"/>
        <end position="22"/>
    </location>
</feature>
<evidence type="ECO:0000313" key="9">
    <source>
        <dbReference type="Proteomes" id="UP000830729"/>
    </source>
</evidence>
<keyword evidence="4 6" id="KW-0472">Membrane</keyword>
<dbReference type="PANTHER" id="PTHR43229:SF6">
    <property type="entry name" value="ABC-TYPE MULTIDRUG TRANSPORT SYSTEM, PERMEASE COMPONENT"/>
    <property type="match status" value="1"/>
</dbReference>
<organism evidence="8 9">
    <name type="scientific">Halorussus limi</name>
    <dbReference type="NCBI Taxonomy" id="2938695"/>
    <lineage>
        <taxon>Archaea</taxon>
        <taxon>Methanobacteriati</taxon>
        <taxon>Methanobacteriota</taxon>
        <taxon>Stenosarchaea group</taxon>
        <taxon>Halobacteria</taxon>
        <taxon>Halobacteriales</taxon>
        <taxon>Haladaptataceae</taxon>
        <taxon>Halorussus</taxon>
    </lineage>
</organism>
<feature type="transmembrane region" description="Helical" evidence="6">
    <location>
        <begin position="141"/>
        <end position="159"/>
    </location>
</feature>
<accession>A0A8U0HYG0</accession>
<dbReference type="RefSeq" id="WP_248651778.1">
    <property type="nucleotide sequence ID" value="NZ_CP096659.1"/>
</dbReference>
<dbReference type="EMBL" id="CP096659">
    <property type="protein sequence ID" value="UPV75741.1"/>
    <property type="molecule type" value="Genomic_DNA"/>
</dbReference>
<dbReference type="InterPro" id="IPR051784">
    <property type="entry name" value="Nod_factor_ABC_transporter"/>
</dbReference>
<evidence type="ECO:0000313" key="8">
    <source>
        <dbReference type="EMBL" id="UPV75741.1"/>
    </source>
</evidence>
<feature type="domain" description="ABC transmembrane type-2" evidence="7">
    <location>
        <begin position="46"/>
        <end position="279"/>
    </location>
</feature>
<dbReference type="GO" id="GO:0140359">
    <property type="term" value="F:ABC-type transporter activity"/>
    <property type="evidence" value="ECO:0007669"/>
    <property type="project" value="InterPro"/>
</dbReference>
<feature type="transmembrane region" description="Helical" evidence="6">
    <location>
        <begin position="197"/>
        <end position="216"/>
    </location>
</feature>
<keyword evidence="9" id="KW-1185">Reference proteome</keyword>
<dbReference type="InterPro" id="IPR000412">
    <property type="entry name" value="ABC_2_transport"/>
</dbReference>
<protein>
    <submittedName>
        <fullName evidence="8">ABC transporter permease</fullName>
    </submittedName>
</protein>
<keyword evidence="3 6" id="KW-1133">Transmembrane helix</keyword>
<dbReference type="PIRSF" id="PIRSF006648">
    <property type="entry name" value="DrrB"/>
    <property type="match status" value="1"/>
</dbReference>
<dbReference type="PRINTS" id="PR00164">
    <property type="entry name" value="ABC2TRNSPORT"/>
</dbReference>
<name>A0A8U0HYG0_9EURY</name>
<evidence type="ECO:0000256" key="6">
    <source>
        <dbReference type="SAM" id="Phobius"/>
    </source>
</evidence>
<dbReference type="InterPro" id="IPR047817">
    <property type="entry name" value="ABC2_TM_bact-type"/>
</dbReference>
<feature type="transmembrane region" description="Helical" evidence="6">
    <location>
        <begin position="86"/>
        <end position="108"/>
    </location>
</feature>
<dbReference type="GeneID" id="72184871"/>
<feature type="transmembrane region" description="Helical" evidence="6">
    <location>
        <begin position="165"/>
        <end position="190"/>
    </location>
</feature>
<evidence type="ECO:0000256" key="1">
    <source>
        <dbReference type="ARBA" id="ARBA00004141"/>
    </source>
</evidence>
<proteinExistence type="predicted"/>
<reference evidence="8 9" key="1">
    <citation type="submission" date="2022-04" db="EMBL/GenBank/DDBJ databases">
        <title>Diverse halophilic archaea isolated from saline environments.</title>
        <authorList>
            <person name="Cui H.-L."/>
        </authorList>
    </citation>
    <scope>NUCLEOTIDE SEQUENCE [LARGE SCALE GENOMIC DNA]</scope>
    <source>
        <strain evidence="8 9">XZYJT49</strain>
    </source>
</reference>
<evidence type="ECO:0000259" key="7">
    <source>
        <dbReference type="PROSITE" id="PS51012"/>
    </source>
</evidence>
<keyword evidence="2 6" id="KW-0812">Transmembrane</keyword>